<organism evidence="2 3">
    <name type="scientific">Amanita muscaria (strain Koide BX008)</name>
    <dbReference type="NCBI Taxonomy" id="946122"/>
    <lineage>
        <taxon>Eukaryota</taxon>
        <taxon>Fungi</taxon>
        <taxon>Dikarya</taxon>
        <taxon>Basidiomycota</taxon>
        <taxon>Agaricomycotina</taxon>
        <taxon>Agaricomycetes</taxon>
        <taxon>Agaricomycetidae</taxon>
        <taxon>Agaricales</taxon>
        <taxon>Pluteineae</taxon>
        <taxon>Amanitaceae</taxon>
        <taxon>Amanita</taxon>
    </lineage>
</organism>
<protein>
    <submittedName>
        <fullName evidence="2">Uncharacterized protein</fullName>
    </submittedName>
</protein>
<proteinExistence type="predicted"/>
<keyword evidence="3" id="KW-1185">Reference proteome</keyword>
<dbReference type="InParanoid" id="A0A0C2SBM1"/>
<sequence>MAAHSTSQLQWTLRNQNGSIQIPASGPPSPTHLDLCYPTKSLHGNLTISPEPFDDSFNIDAIKGLPTRNIDAKFADVQDQPLKSTSLSKETAIVHPRTRHALEVNWL</sequence>
<dbReference type="OrthoDB" id="5419483at2759"/>
<name>A0A0C2SBM1_AMAMK</name>
<dbReference type="AlphaFoldDB" id="A0A0C2SBM1"/>
<feature type="compositionally biased region" description="Polar residues" evidence="1">
    <location>
        <begin position="1"/>
        <end position="22"/>
    </location>
</feature>
<evidence type="ECO:0000256" key="1">
    <source>
        <dbReference type="SAM" id="MobiDB-lite"/>
    </source>
</evidence>
<dbReference type="Proteomes" id="UP000054549">
    <property type="component" value="Unassembled WGS sequence"/>
</dbReference>
<gene>
    <name evidence="2" type="ORF">M378DRAFT_168269</name>
</gene>
<reference evidence="2 3" key="1">
    <citation type="submission" date="2014-04" db="EMBL/GenBank/DDBJ databases">
        <title>Evolutionary Origins and Diversification of the Mycorrhizal Mutualists.</title>
        <authorList>
            <consortium name="DOE Joint Genome Institute"/>
            <consortium name="Mycorrhizal Genomics Consortium"/>
            <person name="Kohler A."/>
            <person name="Kuo A."/>
            <person name="Nagy L.G."/>
            <person name="Floudas D."/>
            <person name="Copeland A."/>
            <person name="Barry K.W."/>
            <person name="Cichocki N."/>
            <person name="Veneault-Fourrey C."/>
            <person name="LaButti K."/>
            <person name="Lindquist E.A."/>
            <person name="Lipzen A."/>
            <person name="Lundell T."/>
            <person name="Morin E."/>
            <person name="Murat C."/>
            <person name="Riley R."/>
            <person name="Ohm R."/>
            <person name="Sun H."/>
            <person name="Tunlid A."/>
            <person name="Henrissat B."/>
            <person name="Grigoriev I.V."/>
            <person name="Hibbett D.S."/>
            <person name="Martin F."/>
        </authorList>
    </citation>
    <scope>NUCLEOTIDE SEQUENCE [LARGE SCALE GENOMIC DNA]</scope>
    <source>
        <strain evidence="2 3">Koide BX008</strain>
    </source>
</reference>
<evidence type="ECO:0000313" key="3">
    <source>
        <dbReference type="Proteomes" id="UP000054549"/>
    </source>
</evidence>
<dbReference type="EMBL" id="KN818301">
    <property type="protein sequence ID" value="KIL60255.1"/>
    <property type="molecule type" value="Genomic_DNA"/>
</dbReference>
<dbReference type="HOGENOM" id="CLU_2209367_0_0_1"/>
<accession>A0A0C2SBM1</accession>
<feature type="region of interest" description="Disordered" evidence="1">
    <location>
        <begin position="1"/>
        <end position="32"/>
    </location>
</feature>
<evidence type="ECO:0000313" key="2">
    <source>
        <dbReference type="EMBL" id="KIL60255.1"/>
    </source>
</evidence>